<protein>
    <submittedName>
        <fullName evidence="2">Aminoglycoside phosphotransferase family protein</fullName>
    </submittedName>
</protein>
<dbReference type="Proteomes" id="UP000271678">
    <property type="component" value="Unassembled WGS sequence"/>
</dbReference>
<comment type="caution">
    <text evidence="2">The sequence shown here is derived from an EMBL/GenBank/DDBJ whole genome shotgun (WGS) entry which is preliminary data.</text>
</comment>
<dbReference type="RefSeq" id="WP_123271369.1">
    <property type="nucleotide sequence ID" value="NZ_RJJQ01000010.1"/>
</dbReference>
<dbReference type="AlphaFoldDB" id="A0A3M9M8J3"/>
<dbReference type="Pfam" id="PF01636">
    <property type="entry name" value="APH"/>
    <property type="match status" value="1"/>
</dbReference>
<keyword evidence="3" id="KW-1185">Reference proteome</keyword>
<name>A0A3M9M8J3_9MICO</name>
<dbReference type="GO" id="GO:0016740">
    <property type="term" value="F:transferase activity"/>
    <property type="evidence" value="ECO:0007669"/>
    <property type="project" value="UniProtKB-KW"/>
</dbReference>
<sequence length="323" mass="35468">MTIRDAGENSTTAHWLAETFSLGRALDLKRVARGAMGEVCQLITTSGRYAAKRYYWPDGLPHAEFSEVFAERCRGLGVPVPEVHRDRSGALLVQAKGGAWWQLADWVSGSKPVAGDADSARWLVRQTARIHSIGQRPDWDAHLDPFYASCAVDWSALAARARCAGADWAGQLTERVEEFTQLGAWASSVPVGELRISHNDLTLDNVLVSGGSRWLIDWDNVGPQDPIRELGVQLAAVLSDPDLVRDLVRIYCAAGGAEFRWSEGIFASAFVIRLNYLAVQIETLLDAAQLEHHDFARTQVVPLLRDVPSMSGLDEQLAAVELP</sequence>
<dbReference type="OrthoDB" id="3806873at2"/>
<dbReference type="Gene3D" id="3.90.1200.10">
    <property type="match status" value="1"/>
</dbReference>
<feature type="domain" description="Aminoglycoside phosphotransferase" evidence="1">
    <location>
        <begin position="28"/>
        <end position="256"/>
    </location>
</feature>
<dbReference type="EMBL" id="RJJQ01000010">
    <property type="protein sequence ID" value="RNI21517.1"/>
    <property type="molecule type" value="Genomic_DNA"/>
</dbReference>
<keyword evidence="2" id="KW-0808">Transferase</keyword>
<evidence type="ECO:0000313" key="2">
    <source>
        <dbReference type="EMBL" id="RNI21517.1"/>
    </source>
</evidence>
<dbReference type="InterPro" id="IPR011009">
    <property type="entry name" value="Kinase-like_dom_sf"/>
</dbReference>
<gene>
    <name evidence="2" type="ORF">EFY87_10125</name>
</gene>
<dbReference type="InterPro" id="IPR002575">
    <property type="entry name" value="Aminoglycoside_PTrfase"/>
</dbReference>
<dbReference type="SUPFAM" id="SSF56112">
    <property type="entry name" value="Protein kinase-like (PK-like)"/>
    <property type="match status" value="1"/>
</dbReference>
<proteinExistence type="predicted"/>
<evidence type="ECO:0000313" key="3">
    <source>
        <dbReference type="Proteomes" id="UP000271678"/>
    </source>
</evidence>
<evidence type="ECO:0000259" key="1">
    <source>
        <dbReference type="Pfam" id="PF01636"/>
    </source>
</evidence>
<organism evidence="2 3">
    <name type="scientific">Flexivirga caeni</name>
    <dbReference type="NCBI Taxonomy" id="2294115"/>
    <lineage>
        <taxon>Bacteria</taxon>
        <taxon>Bacillati</taxon>
        <taxon>Actinomycetota</taxon>
        <taxon>Actinomycetes</taxon>
        <taxon>Micrococcales</taxon>
        <taxon>Dermacoccaceae</taxon>
        <taxon>Flexivirga</taxon>
    </lineage>
</organism>
<reference evidence="2 3" key="1">
    <citation type="submission" date="2018-11" db="EMBL/GenBank/DDBJ databases">
        <title>Draft genome of Simplicispira Flexivirga sp. BO-16.</title>
        <authorList>
            <person name="Im W.T."/>
        </authorList>
    </citation>
    <scope>NUCLEOTIDE SEQUENCE [LARGE SCALE GENOMIC DNA]</scope>
    <source>
        <strain evidence="2 3">BO-16</strain>
    </source>
</reference>
<accession>A0A3M9M8J3</accession>